<sequence length="360" mass="40356">MLNRIKNKLGKQDAGELVHLSDEDPHTIVKAISTEQKQMEDTSEELQDFDALTLSPAQNMTTPSAANEAINKHDYAFPTSSTGLTAINLENDNTSTQIADKQLILPNDIDTRHPYRLGWPLLPAQPVHTSHDQVPKILSPKSLHINAIRQILASHKILISRECELEVVHRHNPGKQIGKDTLTLLVPTTLVDTSNNQNEDVKKAMGKVNNDTNDTKEQRKADTKHENKNSLHTALATIQSYLQDQKLTLNIEFVHPNTICGLYTLPVLASDPLHPFLAKRKHSIKKILNTCSAEWTSLDFYYRGHGPTRRDCRPTVLIGVKEPDAVVWWGDEGIVEKIKGKVGRKVDGQVWVEVMKVRVA</sequence>
<dbReference type="AlphaFoldDB" id="A0A9P4LGG9"/>
<dbReference type="Proteomes" id="UP000799777">
    <property type="component" value="Unassembled WGS sequence"/>
</dbReference>
<dbReference type="EMBL" id="ML978298">
    <property type="protein sequence ID" value="KAF2024348.1"/>
    <property type="molecule type" value="Genomic_DNA"/>
</dbReference>
<reference evidence="2" key="1">
    <citation type="journal article" date="2020" name="Stud. Mycol.">
        <title>101 Dothideomycetes genomes: a test case for predicting lifestyles and emergence of pathogens.</title>
        <authorList>
            <person name="Haridas S."/>
            <person name="Albert R."/>
            <person name="Binder M."/>
            <person name="Bloem J."/>
            <person name="Labutti K."/>
            <person name="Salamov A."/>
            <person name="Andreopoulos B."/>
            <person name="Baker S."/>
            <person name="Barry K."/>
            <person name="Bills G."/>
            <person name="Bluhm B."/>
            <person name="Cannon C."/>
            <person name="Castanera R."/>
            <person name="Culley D."/>
            <person name="Daum C."/>
            <person name="Ezra D."/>
            <person name="Gonzalez J."/>
            <person name="Henrissat B."/>
            <person name="Kuo A."/>
            <person name="Liang C."/>
            <person name="Lipzen A."/>
            <person name="Lutzoni F."/>
            <person name="Magnuson J."/>
            <person name="Mondo S."/>
            <person name="Nolan M."/>
            <person name="Ohm R."/>
            <person name="Pangilinan J."/>
            <person name="Park H.-J."/>
            <person name="Ramirez L."/>
            <person name="Alfaro M."/>
            <person name="Sun H."/>
            <person name="Tritt A."/>
            <person name="Yoshinaga Y."/>
            <person name="Zwiers L.-H."/>
            <person name="Turgeon B."/>
            <person name="Goodwin S."/>
            <person name="Spatafora J."/>
            <person name="Crous P."/>
            <person name="Grigoriev I."/>
        </authorList>
    </citation>
    <scope>NUCLEOTIDE SEQUENCE</scope>
    <source>
        <strain evidence="2">CBS 110217</strain>
    </source>
</reference>
<evidence type="ECO:0000256" key="1">
    <source>
        <dbReference type="SAM" id="MobiDB-lite"/>
    </source>
</evidence>
<name>A0A9P4LGG9_9PLEO</name>
<evidence type="ECO:0000313" key="3">
    <source>
        <dbReference type="Proteomes" id="UP000799777"/>
    </source>
</evidence>
<dbReference type="OrthoDB" id="5351220at2759"/>
<keyword evidence="3" id="KW-1185">Reference proteome</keyword>
<organism evidence="2 3">
    <name type="scientific">Setomelanomma holmii</name>
    <dbReference type="NCBI Taxonomy" id="210430"/>
    <lineage>
        <taxon>Eukaryota</taxon>
        <taxon>Fungi</taxon>
        <taxon>Dikarya</taxon>
        <taxon>Ascomycota</taxon>
        <taxon>Pezizomycotina</taxon>
        <taxon>Dothideomycetes</taxon>
        <taxon>Pleosporomycetidae</taxon>
        <taxon>Pleosporales</taxon>
        <taxon>Pleosporineae</taxon>
        <taxon>Phaeosphaeriaceae</taxon>
        <taxon>Setomelanomma</taxon>
    </lineage>
</organism>
<gene>
    <name evidence="2" type="ORF">EK21DRAFT_117843</name>
</gene>
<accession>A0A9P4LGG9</accession>
<protein>
    <submittedName>
        <fullName evidence="2">Uncharacterized protein</fullName>
    </submittedName>
</protein>
<evidence type="ECO:0000313" key="2">
    <source>
        <dbReference type="EMBL" id="KAF2024348.1"/>
    </source>
</evidence>
<comment type="caution">
    <text evidence="2">The sequence shown here is derived from an EMBL/GenBank/DDBJ whole genome shotgun (WGS) entry which is preliminary data.</text>
</comment>
<feature type="region of interest" description="Disordered" evidence="1">
    <location>
        <begin position="206"/>
        <end position="228"/>
    </location>
</feature>
<feature type="compositionally biased region" description="Basic and acidic residues" evidence="1">
    <location>
        <begin position="213"/>
        <end position="228"/>
    </location>
</feature>
<proteinExistence type="predicted"/>